<evidence type="ECO:0000313" key="10">
    <source>
        <dbReference type="Proteomes" id="UP001162156"/>
    </source>
</evidence>
<evidence type="ECO:0000256" key="8">
    <source>
        <dbReference type="SAM" id="Coils"/>
    </source>
</evidence>
<dbReference type="InterPro" id="IPR019321">
    <property type="entry name" value="Nucleoporin_Nup88"/>
</dbReference>
<evidence type="ECO:0000256" key="1">
    <source>
        <dbReference type="ARBA" id="ARBA00004567"/>
    </source>
</evidence>
<gene>
    <name evidence="9" type="ORF">NQ314_014798</name>
</gene>
<dbReference type="GO" id="GO:0000056">
    <property type="term" value="P:ribosomal small subunit export from nucleus"/>
    <property type="evidence" value="ECO:0007669"/>
    <property type="project" value="InterPro"/>
</dbReference>
<comment type="subcellular location">
    <subcellularLocation>
        <location evidence="1">Nucleus</location>
        <location evidence="1">Nuclear pore complex</location>
    </subcellularLocation>
</comment>
<keyword evidence="2" id="KW-0813">Transport</keyword>
<keyword evidence="6" id="KW-0906">Nuclear pore complex</keyword>
<dbReference type="GO" id="GO:0006606">
    <property type="term" value="P:protein import into nucleus"/>
    <property type="evidence" value="ECO:0007669"/>
    <property type="project" value="TreeGrafter"/>
</dbReference>
<keyword evidence="4" id="KW-0653">Protein transport</keyword>
<evidence type="ECO:0000256" key="6">
    <source>
        <dbReference type="ARBA" id="ARBA00023132"/>
    </source>
</evidence>
<feature type="coiled-coil region" evidence="8">
    <location>
        <begin position="246"/>
        <end position="301"/>
    </location>
</feature>
<evidence type="ECO:0000313" key="9">
    <source>
        <dbReference type="EMBL" id="KAJ8932272.1"/>
    </source>
</evidence>
<dbReference type="PANTHER" id="PTHR13257">
    <property type="entry name" value="NUCLEOPORIN NUP84-RELATED"/>
    <property type="match status" value="1"/>
</dbReference>
<dbReference type="PANTHER" id="PTHR13257:SF0">
    <property type="entry name" value="NUCLEAR PORE COMPLEX PROTEIN NUP88"/>
    <property type="match status" value="1"/>
</dbReference>
<sequence>MLRLYQIEDNEAHNISNFPVGEKPIGMFPGSKTPFLDIYGEIAVDFDFGHPEVSETSLIYDYEDTNRITARKFNRAIEGLATSDDDIETKYKCPIFLEKDDSEVGRYFATHCAGVHTVTISCVEELQNYVNGPEDVDPTSDIFMQSSNAEYLVCTKTASSEKVNPVIGFSVYYEPISIITLLSNGSLMLKEPFDQYIQKILKKVPTQPVLKLSSSENQSQEQCYELLQRASQVFREEYFKHHTKAREEIEKRIQTLNMLKKNQQKEIARMDGEREILQEKASSLAEKYEDIKDKQDELLKKCETLLMLVSRKKGEPSDAEKFFMDELKASAGKVSTYGHVIDKIKSKLKYQQIQMDNWKAQEVKKASAINETHANTIKTNLQESYVLVSFTL</sequence>
<evidence type="ECO:0000256" key="7">
    <source>
        <dbReference type="ARBA" id="ARBA00023242"/>
    </source>
</evidence>
<dbReference type="GO" id="GO:0006406">
    <property type="term" value="P:mRNA export from nucleus"/>
    <property type="evidence" value="ECO:0007669"/>
    <property type="project" value="TreeGrafter"/>
</dbReference>
<dbReference type="GO" id="GO:0000055">
    <property type="term" value="P:ribosomal large subunit export from nucleus"/>
    <property type="evidence" value="ECO:0007669"/>
    <property type="project" value="InterPro"/>
</dbReference>
<keyword evidence="10" id="KW-1185">Reference proteome</keyword>
<dbReference type="GO" id="GO:0005643">
    <property type="term" value="C:nuclear pore"/>
    <property type="evidence" value="ECO:0007669"/>
    <property type="project" value="UniProtKB-SubCell"/>
</dbReference>
<evidence type="ECO:0000256" key="2">
    <source>
        <dbReference type="ARBA" id="ARBA00022448"/>
    </source>
</evidence>
<dbReference type="Pfam" id="PF10168">
    <property type="entry name" value="Nup88"/>
    <property type="match status" value="2"/>
</dbReference>
<dbReference type="AlphaFoldDB" id="A0AAV8X145"/>
<protein>
    <recommendedName>
        <fullName evidence="11">Nuclear pore complex protein Nup88</fullName>
    </recommendedName>
</protein>
<name>A0AAV8X145_9CUCU</name>
<dbReference type="InterPro" id="IPR037700">
    <property type="entry name" value="NUP88/NUP82"/>
</dbReference>
<evidence type="ECO:0000256" key="4">
    <source>
        <dbReference type="ARBA" id="ARBA00022927"/>
    </source>
</evidence>
<evidence type="ECO:0000256" key="3">
    <source>
        <dbReference type="ARBA" id="ARBA00022816"/>
    </source>
</evidence>
<organism evidence="9 10">
    <name type="scientific">Rhamnusium bicolor</name>
    <dbReference type="NCBI Taxonomy" id="1586634"/>
    <lineage>
        <taxon>Eukaryota</taxon>
        <taxon>Metazoa</taxon>
        <taxon>Ecdysozoa</taxon>
        <taxon>Arthropoda</taxon>
        <taxon>Hexapoda</taxon>
        <taxon>Insecta</taxon>
        <taxon>Pterygota</taxon>
        <taxon>Neoptera</taxon>
        <taxon>Endopterygota</taxon>
        <taxon>Coleoptera</taxon>
        <taxon>Polyphaga</taxon>
        <taxon>Cucujiformia</taxon>
        <taxon>Chrysomeloidea</taxon>
        <taxon>Cerambycidae</taxon>
        <taxon>Lepturinae</taxon>
        <taxon>Rhagiini</taxon>
        <taxon>Rhamnusium</taxon>
    </lineage>
</organism>
<keyword evidence="8" id="KW-0175">Coiled coil</keyword>
<keyword evidence="7" id="KW-0539">Nucleus</keyword>
<proteinExistence type="predicted"/>
<dbReference type="EMBL" id="JANEYF010004068">
    <property type="protein sequence ID" value="KAJ8932272.1"/>
    <property type="molecule type" value="Genomic_DNA"/>
</dbReference>
<dbReference type="GO" id="GO:0017056">
    <property type="term" value="F:structural constituent of nuclear pore"/>
    <property type="evidence" value="ECO:0007669"/>
    <property type="project" value="InterPro"/>
</dbReference>
<dbReference type="Proteomes" id="UP001162156">
    <property type="component" value="Unassembled WGS sequence"/>
</dbReference>
<keyword evidence="5" id="KW-0811">Translocation</keyword>
<reference evidence="9" key="1">
    <citation type="journal article" date="2023" name="Insect Mol. Biol.">
        <title>Genome sequencing provides insights into the evolution of gene families encoding plant cell wall-degrading enzymes in longhorned beetles.</title>
        <authorList>
            <person name="Shin N.R."/>
            <person name="Okamura Y."/>
            <person name="Kirsch R."/>
            <person name="Pauchet Y."/>
        </authorList>
    </citation>
    <scope>NUCLEOTIDE SEQUENCE</scope>
    <source>
        <strain evidence="9">RBIC_L_NR</strain>
    </source>
</reference>
<keyword evidence="3" id="KW-0509">mRNA transport</keyword>
<evidence type="ECO:0008006" key="11">
    <source>
        <dbReference type="Google" id="ProtNLM"/>
    </source>
</evidence>
<accession>A0AAV8X145</accession>
<comment type="caution">
    <text evidence="9">The sequence shown here is derived from an EMBL/GenBank/DDBJ whole genome shotgun (WGS) entry which is preliminary data.</text>
</comment>
<evidence type="ECO:0000256" key="5">
    <source>
        <dbReference type="ARBA" id="ARBA00023010"/>
    </source>
</evidence>